<feature type="chain" id="PRO_5046754055" description="DUF8094 domain-containing protein" evidence="2">
    <location>
        <begin position="22"/>
        <end position="351"/>
    </location>
</feature>
<gene>
    <name evidence="4" type="ORF">ACFQZM_12220</name>
</gene>
<dbReference type="PROSITE" id="PS51257">
    <property type="entry name" value="PROKAR_LIPOPROTEIN"/>
    <property type="match status" value="1"/>
</dbReference>
<feature type="domain" description="DUF8094" evidence="3">
    <location>
        <begin position="46"/>
        <end position="327"/>
    </location>
</feature>
<dbReference type="RefSeq" id="WP_131761914.1">
    <property type="nucleotide sequence ID" value="NZ_CAACUY010000196.1"/>
</dbReference>
<keyword evidence="5" id="KW-1185">Reference proteome</keyword>
<sequence>MQRICRAVAALALLVPPLAAAACADDKPEARPTDLPTTAPPQPVPLTPDVARRAFATYVTDDDVARAAGDERLALTWTSDGQSLLTAAEFRKAAFDGDPVRRFAYGAPKLYVPRMKADQYPQWFVASVPRSVQGRAKSGRTALMAFMLRGPSDRWRLTLTTLLQPKAKEPKVVVDAEGYATALDTGDRSVLIPPKDVGGIQATIAAEGGGSVAAKVMRAGPVTTGYYQQGRKAKKKAKDKDLTLQIVYTATPYPYFALRTDHGGGLVLYALFRSTSLVAKDPATPKPEIPPEIEHLLDGTVEGNEIDTTATLHFAAYDPPKAKKGRTQQKAVPIADDGAISKAATPPLKKP</sequence>
<feature type="region of interest" description="Disordered" evidence="1">
    <location>
        <begin position="317"/>
        <end position="351"/>
    </location>
</feature>
<evidence type="ECO:0000313" key="4">
    <source>
        <dbReference type="EMBL" id="MFD0685265.1"/>
    </source>
</evidence>
<name>A0ABW2XI34_9ACTN</name>
<dbReference type="Proteomes" id="UP001597063">
    <property type="component" value="Unassembled WGS sequence"/>
</dbReference>
<accession>A0ABW2XI34</accession>
<evidence type="ECO:0000313" key="5">
    <source>
        <dbReference type="Proteomes" id="UP001597063"/>
    </source>
</evidence>
<evidence type="ECO:0000259" key="3">
    <source>
        <dbReference type="Pfam" id="PF26366"/>
    </source>
</evidence>
<proteinExistence type="predicted"/>
<reference evidence="5" key="1">
    <citation type="journal article" date="2019" name="Int. J. Syst. Evol. Microbiol.">
        <title>The Global Catalogue of Microorganisms (GCM) 10K type strain sequencing project: providing services to taxonomists for standard genome sequencing and annotation.</title>
        <authorList>
            <consortium name="The Broad Institute Genomics Platform"/>
            <consortium name="The Broad Institute Genome Sequencing Center for Infectious Disease"/>
            <person name="Wu L."/>
            <person name="Ma J."/>
        </authorList>
    </citation>
    <scope>NUCLEOTIDE SEQUENCE [LARGE SCALE GENOMIC DNA]</scope>
    <source>
        <strain evidence="5">JCM 9371</strain>
    </source>
</reference>
<feature type="signal peptide" evidence="2">
    <location>
        <begin position="1"/>
        <end position="21"/>
    </location>
</feature>
<evidence type="ECO:0000256" key="1">
    <source>
        <dbReference type="SAM" id="MobiDB-lite"/>
    </source>
</evidence>
<evidence type="ECO:0000256" key="2">
    <source>
        <dbReference type="SAM" id="SignalP"/>
    </source>
</evidence>
<dbReference type="InterPro" id="IPR058407">
    <property type="entry name" value="DUF8094"/>
</dbReference>
<dbReference type="Pfam" id="PF26366">
    <property type="entry name" value="DUF8094"/>
    <property type="match status" value="1"/>
</dbReference>
<feature type="region of interest" description="Disordered" evidence="1">
    <location>
        <begin position="25"/>
        <end position="46"/>
    </location>
</feature>
<protein>
    <recommendedName>
        <fullName evidence="3">DUF8094 domain-containing protein</fullName>
    </recommendedName>
</protein>
<organism evidence="4 5">
    <name type="scientific">Actinomadura fibrosa</name>
    <dbReference type="NCBI Taxonomy" id="111802"/>
    <lineage>
        <taxon>Bacteria</taxon>
        <taxon>Bacillati</taxon>
        <taxon>Actinomycetota</taxon>
        <taxon>Actinomycetes</taxon>
        <taxon>Streptosporangiales</taxon>
        <taxon>Thermomonosporaceae</taxon>
        <taxon>Actinomadura</taxon>
    </lineage>
</organism>
<comment type="caution">
    <text evidence="4">The sequence shown here is derived from an EMBL/GenBank/DDBJ whole genome shotgun (WGS) entry which is preliminary data.</text>
</comment>
<dbReference type="EMBL" id="JBHTGP010000006">
    <property type="protein sequence ID" value="MFD0685265.1"/>
    <property type="molecule type" value="Genomic_DNA"/>
</dbReference>
<keyword evidence="2" id="KW-0732">Signal</keyword>